<proteinExistence type="inferred from homology"/>
<comment type="function">
    <text evidence="3">Catalyzes the biosynthesis of agmatine from arginine.</text>
</comment>
<dbReference type="EMBL" id="JAVRHT010000006">
    <property type="protein sequence ID" value="MDT0630950.1"/>
    <property type="molecule type" value="Genomic_DNA"/>
</dbReference>
<dbReference type="InterPro" id="IPR041128">
    <property type="entry name" value="Arg_decarbox_C"/>
</dbReference>
<feature type="domain" description="Orn/DAP/Arg decarboxylase 2 N-terminal" evidence="14">
    <location>
        <begin position="134"/>
        <end position="396"/>
    </location>
</feature>
<dbReference type="EC" id="4.1.1.19" evidence="5"/>
<dbReference type="PROSITE" id="PS00878">
    <property type="entry name" value="ODR_DC_2_1"/>
    <property type="match status" value="1"/>
</dbReference>
<dbReference type="GO" id="GO:0008792">
    <property type="term" value="F:arginine decarboxylase activity"/>
    <property type="evidence" value="ECO:0007669"/>
    <property type="project" value="UniProtKB-EC"/>
</dbReference>
<feature type="region of interest" description="Disordered" evidence="13">
    <location>
        <begin position="1"/>
        <end position="52"/>
    </location>
</feature>
<dbReference type="InterPro" id="IPR022644">
    <property type="entry name" value="De-COase2_N"/>
</dbReference>
<name>A0ABU3BNZ4_9BACT</name>
<evidence type="ECO:0000259" key="16">
    <source>
        <dbReference type="Pfam" id="PF17944"/>
    </source>
</evidence>
<accession>A0ABU3BNZ4</accession>
<dbReference type="SUPFAM" id="SSF51419">
    <property type="entry name" value="PLP-binding barrel"/>
    <property type="match status" value="1"/>
</dbReference>
<dbReference type="PRINTS" id="PR01180">
    <property type="entry name" value="ARGDCRBXLASE"/>
</dbReference>
<dbReference type="Gene3D" id="1.20.58.930">
    <property type="match status" value="1"/>
</dbReference>
<dbReference type="RefSeq" id="WP_311662287.1">
    <property type="nucleotide sequence ID" value="NZ_JAVRHT010000006.1"/>
</dbReference>
<evidence type="ECO:0000313" key="17">
    <source>
        <dbReference type="EMBL" id="MDT0630950.1"/>
    </source>
</evidence>
<keyword evidence="6" id="KW-0479">Metal-binding</keyword>
<keyword evidence="11" id="KW-0620">Polyamine biosynthesis</keyword>
<keyword evidence="8" id="KW-0460">Magnesium</keyword>
<dbReference type="Pfam" id="PF17944">
    <property type="entry name" value="Arg_decarbox_C"/>
    <property type="match status" value="1"/>
</dbReference>
<dbReference type="PANTHER" id="PTHR43295:SF9">
    <property type="entry name" value="BIOSYNTHETIC ARGININE DECARBOXYLASE"/>
    <property type="match status" value="1"/>
</dbReference>
<feature type="domain" description="Arginine decarboxylase C-terminal helical" evidence="16">
    <location>
        <begin position="643"/>
        <end position="696"/>
    </location>
</feature>
<comment type="similarity">
    <text evidence="4">Belongs to the Orn/Lys/Arg decarboxylase class-II family. SpeA subfamily.</text>
</comment>
<dbReference type="Gene3D" id="2.40.37.10">
    <property type="entry name" value="Lyase, Ornithine Decarboxylase, Chain A, domain 1"/>
    <property type="match status" value="1"/>
</dbReference>
<evidence type="ECO:0000256" key="3">
    <source>
        <dbReference type="ARBA" id="ARBA00002257"/>
    </source>
</evidence>
<dbReference type="PRINTS" id="PR01179">
    <property type="entry name" value="ODADCRBXLASE"/>
</dbReference>
<comment type="cofactor">
    <cofactor evidence="1">
        <name>pyridoxal 5'-phosphate</name>
        <dbReference type="ChEBI" id="CHEBI:597326"/>
    </cofactor>
</comment>
<dbReference type="Proteomes" id="UP001267426">
    <property type="component" value="Unassembled WGS sequence"/>
</dbReference>
<dbReference type="PROSITE" id="PS00879">
    <property type="entry name" value="ODR_DC_2_2"/>
    <property type="match status" value="1"/>
</dbReference>
<keyword evidence="18" id="KW-1185">Reference proteome</keyword>
<evidence type="ECO:0000256" key="5">
    <source>
        <dbReference type="ARBA" id="ARBA00012426"/>
    </source>
</evidence>
<keyword evidence="12 17" id="KW-0456">Lyase</keyword>
<evidence type="ECO:0000256" key="13">
    <source>
        <dbReference type="SAM" id="MobiDB-lite"/>
    </source>
</evidence>
<evidence type="ECO:0000256" key="6">
    <source>
        <dbReference type="ARBA" id="ARBA00022723"/>
    </source>
</evidence>
<dbReference type="InterPro" id="IPR022653">
    <property type="entry name" value="De-COase2_pyr-phos_BS"/>
</dbReference>
<feature type="domain" description="Arginine decarboxylase helical bundle" evidence="15">
    <location>
        <begin position="422"/>
        <end position="497"/>
    </location>
</feature>
<dbReference type="PIRSF" id="PIRSF001336">
    <property type="entry name" value="Arg_decrbxlase"/>
    <property type="match status" value="1"/>
</dbReference>
<evidence type="ECO:0000256" key="10">
    <source>
        <dbReference type="ARBA" id="ARBA00023066"/>
    </source>
</evidence>
<dbReference type="Pfam" id="PF02784">
    <property type="entry name" value="Orn_Arg_deC_N"/>
    <property type="match status" value="1"/>
</dbReference>
<organism evidence="17 18">
    <name type="scientific">Rubrivirga litoralis</name>
    <dbReference type="NCBI Taxonomy" id="3075598"/>
    <lineage>
        <taxon>Bacteria</taxon>
        <taxon>Pseudomonadati</taxon>
        <taxon>Rhodothermota</taxon>
        <taxon>Rhodothermia</taxon>
        <taxon>Rhodothermales</taxon>
        <taxon>Rubricoccaceae</taxon>
        <taxon>Rubrivirga</taxon>
    </lineage>
</organism>
<evidence type="ECO:0000256" key="1">
    <source>
        <dbReference type="ARBA" id="ARBA00001933"/>
    </source>
</evidence>
<dbReference type="InterPro" id="IPR009006">
    <property type="entry name" value="Ala_racemase/Decarboxylase_C"/>
</dbReference>
<gene>
    <name evidence="17" type="primary">speA</name>
    <name evidence="17" type="ORF">RM540_04240</name>
</gene>
<evidence type="ECO:0000259" key="15">
    <source>
        <dbReference type="Pfam" id="PF17810"/>
    </source>
</evidence>
<evidence type="ECO:0000256" key="9">
    <source>
        <dbReference type="ARBA" id="ARBA00022898"/>
    </source>
</evidence>
<dbReference type="InterPro" id="IPR000183">
    <property type="entry name" value="Orn/DAP/Arg_de-COase"/>
</dbReference>
<protein>
    <recommendedName>
        <fullName evidence="5">arginine decarboxylase</fullName>
        <ecNumber evidence="5">4.1.1.19</ecNumber>
    </recommendedName>
</protein>
<dbReference type="InterPro" id="IPR040634">
    <property type="entry name" value="Arg_decarb_HB"/>
</dbReference>
<evidence type="ECO:0000256" key="4">
    <source>
        <dbReference type="ARBA" id="ARBA00008357"/>
    </source>
</evidence>
<evidence type="ECO:0000256" key="8">
    <source>
        <dbReference type="ARBA" id="ARBA00022842"/>
    </source>
</evidence>
<comment type="cofactor">
    <cofactor evidence="2">
        <name>Mg(2+)</name>
        <dbReference type="ChEBI" id="CHEBI:18420"/>
    </cofactor>
</comment>
<keyword evidence="7" id="KW-0210">Decarboxylase</keyword>
<dbReference type="InterPro" id="IPR002985">
    <property type="entry name" value="Arg_decrbxlase"/>
</dbReference>
<sequence>MHSHRPTRASFPTRAGRCPRPNRPAPLASERPVTPPRPPLQIDAPTVSETAPPEAAWAPADAVGLYHMGAWGEGYFGVNDAGHVVCRPDPRREGEIDLAAVVDEVVAGGLRLPAVVRFQDLLDTRVRQLNEAFQAAIAEAGYGGAYTGVYPVKVNQLREVVDEIVEAGRPYGFGLECGSKTELVATLPRLESDDTLCLVNGYKDAAMLGLILTFQRLGRRVLPIVEKTAELDQFLALAEAAGQPARFGLRVKLSAVAPGPWTKSGGTLSKFGVSLPEVVDVADRLLATGRADALRLLHFHVGSQIGDVGALKTAVREITRVYAHLTKRGLEIPYLDVGGGLGVNYEALPLGAGRGGVDYSMQEYANAIVYAVGEVCEAEGVAPPHLVSENGRAVTAHHSVLVVDALEQTEKPGVADDFALPADAHPVVRDLDALRASAGGAVGLGELLEVVHDATEAREKAEALFQYGYLDIGPMALAERLYWTVCRAVHARVEAADPDWTPPELEALGDALADQVLCDFSVFQSLMDHWALGQRFPIVPIARLDERPTRRARLVDITCDSDGEVARFVSPEGDKHALEVHDIGGEGGAGRPYRLGVFLVGAYQDILGDAHNLFGGVAEAHVYLDETEPSGYYVEETLPGTTVEQMLARVQYFPSELQTRVQALLREKTKGGVVRPKQAQAILADYRALFDASTYLDASDG</sequence>
<evidence type="ECO:0000256" key="12">
    <source>
        <dbReference type="ARBA" id="ARBA00023239"/>
    </source>
</evidence>
<keyword evidence="9" id="KW-0663">Pyridoxal phosphate</keyword>
<evidence type="ECO:0000313" key="18">
    <source>
        <dbReference type="Proteomes" id="UP001267426"/>
    </source>
</evidence>
<dbReference type="Gene3D" id="1.10.287.3440">
    <property type="match status" value="1"/>
</dbReference>
<comment type="caution">
    <text evidence="17">The sequence shown here is derived from an EMBL/GenBank/DDBJ whole genome shotgun (WGS) entry which is preliminary data.</text>
</comment>
<reference evidence="17 18" key="1">
    <citation type="submission" date="2023-09" db="EMBL/GenBank/DDBJ databases">
        <authorList>
            <person name="Rey-Velasco X."/>
        </authorList>
    </citation>
    <scope>NUCLEOTIDE SEQUENCE [LARGE SCALE GENOMIC DNA]</scope>
    <source>
        <strain evidence="17 18">F394</strain>
    </source>
</reference>
<dbReference type="NCBIfam" id="NF003763">
    <property type="entry name" value="PRK05354.1"/>
    <property type="match status" value="1"/>
</dbReference>
<dbReference type="PANTHER" id="PTHR43295">
    <property type="entry name" value="ARGININE DECARBOXYLASE"/>
    <property type="match status" value="1"/>
</dbReference>
<evidence type="ECO:0000259" key="14">
    <source>
        <dbReference type="Pfam" id="PF02784"/>
    </source>
</evidence>
<dbReference type="InterPro" id="IPR029066">
    <property type="entry name" value="PLP-binding_barrel"/>
</dbReference>
<dbReference type="Pfam" id="PF17810">
    <property type="entry name" value="Arg_decarb_HB"/>
    <property type="match status" value="1"/>
</dbReference>
<evidence type="ECO:0000256" key="11">
    <source>
        <dbReference type="ARBA" id="ARBA00023115"/>
    </source>
</evidence>
<keyword evidence="10" id="KW-0745">Spermidine biosynthesis</keyword>
<evidence type="ECO:0000256" key="7">
    <source>
        <dbReference type="ARBA" id="ARBA00022793"/>
    </source>
</evidence>
<dbReference type="CDD" id="cd06830">
    <property type="entry name" value="PLPDE_III_ADC"/>
    <property type="match status" value="1"/>
</dbReference>
<evidence type="ECO:0000256" key="2">
    <source>
        <dbReference type="ARBA" id="ARBA00001946"/>
    </source>
</evidence>
<dbReference type="Gene3D" id="3.20.20.10">
    <property type="entry name" value="Alanine racemase"/>
    <property type="match status" value="1"/>
</dbReference>
<dbReference type="InterPro" id="IPR022657">
    <property type="entry name" value="De-COase2_CS"/>
</dbReference>